<evidence type="ECO:0000313" key="1">
    <source>
        <dbReference type="Proteomes" id="UP000887563"/>
    </source>
</evidence>
<dbReference type="SUPFAM" id="SSF49354">
    <property type="entry name" value="PapD-like"/>
    <property type="match status" value="1"/>
</dbReference>
<keyword evidence="1" id="KW-1185">Reference proteome</keyword>
<dbReference type="InterPro" id="IPR008962">
    <property type="entry name" value="PapD-like_sf"/>
</dbReference>
<dbReference type="WBParaSite" id="Minc3s03486g33983">
    <property type="protein sequence ID" value="Minc3s03486g33983"/>
    <property type="gene ID" value="Minc3s03486g33983"/>
</dbReference>
<evidence type="ECO:0000313" key="2">
    <source>
        <dbReference type="WBParaSite" id="Minc3s03486g33983"/>
    </source>
</evidence>
<name>A0A914N3X6_MELIC</name>
<organism evidence="1 2">
    <name type="scientific">Meloidogyne incognita</name>
    <name type="common">Southern root-knot nematode worm</name>
    <name type="synonym">Oxyuris incognita</name>
    <dbReference type="NCBI Taxonomy" id="6306"/>
    <lineage>
        <taxon>Eukaryota</taxon>
        <taxon>Metazoa</taxon>
        <taxon>Ecdysozoa</taxon>
        <taxon>Nematoda</taxon>
        <taxon>Chromadorea</taxon>
        <taxon>Rhabditida</taxon>
        <taxon>Tylenchina</taxon>
        <taxon>Tylenchomorpha</taxon>
        <taxon>Tylenchoidea</taxon>
        <taxon>Meloidogynidae</taxon>
        <taxon>Meloidogyninae</taxon>
        <taxon>Meloidogyne</taxon>
        <taxon>Meloidogyne incognita group</taxon>
    </lineage>
</organism>
<dbReference type="Gene3D" id="2.60.40.10">
    <property type="entry name" value="Immunoglobulins"/>
    <property type="match status" value="1"/>
</dbReference>
<proteinExistence type="predicted"/>
<dbReference type="InterPro" id="IPR013783">
    <property type="entry name" value="Ig-like_fold"/>
</dbReference>
<accession>A0A914N3X6</accession>
<protein>
    <submittedName>
        <fullName evidence="2">Major sperm protein</fullName>
    </submittedName>
</protein>
<dbReference type="AlphaFoldDB" id="A0A914N3X6"/>
<dbReference type="Proteomes" id="UP000887563">
    <property type="component" value="Unplaced"/>
</dbReference>
<reference evidence="2" key="1">
    <citation type="submission" date="2022-11" db="UniProtKB">
        <authorList>
            <consortium name="WormBaseParasite"/>
        </authorList>
    </citation>
    <scope>IDENTIFICATION</scope>
</reference>
<sequence length="108" mass="12190">MASIPPPQIVTYPSNCFNSGPTQTIYFSIHNTGSRMIIYRITTNSQVIFITPTTGNIKRNEEIIIQVSKIGAAKTSETVTIEWVNQIFGKQNLFASKFISSRPRYNFL</sequence>